<protein>
    <submittedName>
        <fullName evidence="1">Uncharacterized protein</fullName>
    </submittedName>
</protein>
<accession>A0A2M7Q930</accession>
<name>A0A2M7Q930_9BACT</name>
<sequence length="200" mass="23256">MVSNTWKEGDVKNINFHPALKDIENMFFLFLLSVRMLSDPEMQSLIKTKNSINDGYEIFNEILEKVNQSMNLKIEIHDRKFISRLDLSGQMVFLGKAMAVLTYDYLLSSPYNNVLSNEDQFIFLKFIRNGAAHHNKFNLKDEKGEWKVAEGEIFEWDGLKISRSLHGKKVFNDFITLFNVFSLAKHFSDRLKSIDLAPSH</sequence>
<reference evidence="2" key="1">
    <citation type="submission" date="2017-09" db="EMBL/GenBank/DDBJ databases">
        <title>Depth-based differentiation of microbial function through sediment-hosted aquifers and enrichment of novel symbionts in the deep terrestrial subsurface.</title>
        <authorList>
            <person name="Probst A.J."/>
            <person name="Ladd B."/>
            <person name="Jarett J.K."/>
            <person name="Geller-Mcgrath D.E."/>
            <person name="Sieber C.M.K."/>
            <person name="Emerson J.B."/>
            <person name="Anantharaman K."/>
            <person name="Thomas B.C."/>
            <person name="Malmstrom R."/>
            <person name="Stieglmeier M."/>
            <person name="Klingl A."/>
            <person name="Woyke T."/>
            <person name="Ryan C.M."/>
            <person name="Banfield J.F."/>
        </authorList>
    </citation>
    <scope>NUCLEOTIDE SEQUENCE [LARGE SCALE GENOMIC DNA]</scope>
</reference>
<dbReference type="AlphaFoldDB" id="A0A2M7Q930"/>
<evidence type="ECO:0000313" key="1">
    <source>
        <dbReference type="EMBL" id="PIY62081.1"/>
    </source>
</evidence>
<dbReference type="EMBL" id="PFLC01000053">
    <property type="protein sequence ID" value="PIY62081.1"/>
    <property type="molecule type" value="Genomic_DNA"/>
</dbReference>
<evidence type="ECO:0000313" key="2">
    <source>
        <dbReference type="Proteomes" id="UP000230973"/>
    </source>
</evidence>
<proteinExistence type="predicted"/>
<organism evidence="1 2">
    <name type="scientific">Candidatus Uhrbacteria bacterium CG_4_10_14_0_8_um_filter_58_22</name>
    <dbReference type="NCBI Taxonomy" id="1975029"/>
    <lineage>
        <taxon>Bacteria</taxon>
        <taxon>Candidatus Uhriibacteriota</taxon>
    </lineage>
</organism>
<gene>
    <name evidence="1" type="ORF">COY93_03915</name>
</gene>
<dbReference type="Proteomes" id="UP000230973">
    <property type="component" value="Unassembled WGS sequence"/>
</dbReference>
<comment type="caution">
    <text evidence="1">The sequence shown here is derived from an EMBL/GenBank/DDBJ whole genome shotgun (WGS) entry which is preliminary data.</text>
</comment>